<dbReference type="InterPro" id="IPR051125">
    <property type="entry name" value="ABC-4/HrtB_transporter"/>
</dbReference>
<gene>
    <name evidence="13" type="ORF">FD47_GL000722</name>
</gene>
<dbReference type="AlphaFoldDB" id="A0A0R1YWV7"/>
<keyword evidence="7 11" id="KW-0812">Transmembrane</keyword>
<feature type="transmembrane region" description="Helical" evidence="11">
    <location>
        <begin position="287"/>
        <end position="308"/>
    </location>
</feature>
<feature type="transmembrane region" description="Helical" evidence="11">
    <location>
        <begin position="235"/>
        <end position="257"/>
    </location>
</feature>
<keyword evidence="6" id="KW-1003">Cell membrane</keyword>
<feature type="transmembrane region" description="Helical" evidence="11">
    <location>
        <begin position="320"/>
        <end position="338"/>
    </location>
</feature>
<evidence type="ECO:0000256" key="11">
    <source>
        <dbReference type="SAM" id="Phobius"/>
    </source>
</evidence>
<evidence type="ECO:0000256" key="1">
    <source>
        <dbReference type="ARBA" id="ARBA00004651"/>
    </source>
</evidence>
<evidence type="ECO:0000259" key="12">
    <source>
        <dbReference type="Pfam" id="PF02687"/>
    </source>
</evidence>
<dbReference type="RefSeq" id="WP_008215340.1">
    <property type="nucleotide sequence ID" value="NZ_AZFZ01000017.1"/>
</dbReference>
<evidence type="ECO:0000256" key="6">
    <source>
        <dbReference type="ARBA" id="ARBA00022475"/>
    </source>
</evidence>
<evidence type="ECO:0000256" key="10">
    <source>
        <dbReference type="ARBA" id="ARBA00024973"/>
    </source>
</evidence>
<evidence type="ECO:0000313" key="13">
    <source>
        <dbReference type="EMBL" id="KRM44235.1"/>
    </source>
</evidence>
<dbReference type="Pfam" id="PF02687">
    <property type="entry name" value="FtsX"/>
    <property type="match status" value="1"/>
</dbReference>
<protein>
    <recommendedName>
        <fullName evidence="4">Putative hemin transport system permease protein HrtB</fullName>
    </recommendedName>
</protein>
<evidence type="ECO:0000256" key="5">
    <source>
        <dbReference type="ARBA" id="ARBA00022448"/>
    </source>
</evidence>
<evidence type="ECO:0000256" key="3">
    <source>
        <dbReference type="ARBA" id="ARBA00011131"/>
    </source>
</evidence>
<dbReference type="PATRIC" id="fig|1423786.4.peg.758"/>
<comment type="similarity">
    <text evidence="2">Belongs to the ABC-4 integral membrane protein family. HrtB subfamily.</text>
</comment>
<keyword evidence="5" id="KW-0813">Transport</keyword>
<keyword evidence="8 11" id="KW-1133">Transmembrane helix</keyword>
<keyword evidence="9 11" id="KW-0472">Membrane</keyword>
<dbReference type="InterPro" id="IPR003838">
    <property type="entry name" value="ABC3_permease_C"/>
</dbReference>
<evidence type="ECO:0000313" key="14">
    <source>
        <dbReference type="Proteomes" id="UP000051010"/>
    </source>
</evidence>
<dbReference type="EMBL" id="AZFZ01000017">
    <property type="protein sequence ID" value="KRM44235.1"/>
    <property type="molecule type" value="Genomic_DNA"/>
</dbReference>
<comment type="subunit">
    <text evidence="3">The complex is composed of two ATP-binding proteins (HrtA), two transmembrane proteins (HrtB) and a solute-binding protein.</text>
</comment>
<organism evidence="13 14">
    <name type="scientific">Lentilactobacillus parafarraginis DSM 18390 = JCM 14109</name>
    <dbReference type="NCBI Taxonomy" id="1423786"/>
    <lineage>
        <taxon>Bacteria</taxon>
        <taxon>Bacillati</taxon>
        <taxon>Bacillota</taxon>
        <taxon>Bacilli</taxon>
        <taxon>Lactobacillales</taxon>
        <taxon>Lactobacillaceae</taxon>
        <taxon>Lentilactobacillus</taxon>
    </lineage>
</organism>
<evidence type="ECO:0000256" key="2">
    <source>
        <dbReference type="ARBA" id="ARBA00008697"/>
    </source>
</evidence>
<accession>A0A0R1YWV7</accession>
<dbReference type="PANTHER" id="PTHR43738:SF1">
    <property type="entry name" value="HEMIN TRANSPORT SYSTEM PERMEASE PROTEIN HRTB-RELATED"/>
    <property type="match status" value="1"/>
</dbReference>
<evidence type="ECO:0000256" key="4">
    <source>
        <dbReference type="ARBA" id="ARBA00016962"/>
    </source>
</evidence>
<feature type="domain" description="ABC3 transporter permease C-terminal" evidence="12">
    <location>
        <begin position="237"/>
        <end position="344"/>
    </location>
</feature>
<comment type="subcellular location">
    <subcellularLocation>
        <location evidence="1">Cell membrane</location>
        <topology evidence="1">Multi-pass membrane protein</topology>
    </subcellularLocation>
</comment>
<comment type="function">
    <text evidence="10">Part of the ABC transporter complex hrt involved in hemin import. Responsible for the translocation of the substrate across the membrane.</text>
</comment>
<evidence type="ECO:0000256" key="8">
    <source>
        <dbReference type="ARBA" id="ARBA00022989"/>
    </source>
</evidence>
<reference evidence="13 14" key="1">
    <citation type="journal article" date="2015" name="Genome Announc.">
        <title>Expanding the biotechnology potential of lactobacilli through comparative genomics of 213 strains and associated genera.</title>
        <authorList>
            <person name="Sun Z."/>
            <person name="Harris H.M."/>
            <person name="McCann A."/>
            <person name="Guo C."/>
            <person name="Argimon S."/>
            <person name="Zhang W."/>
            <person name="Yang X."/>
            <person name="Jeffery I.B."/>
            <person name="Cooney J.C."/>
            <person name="Kagawa T.F."/>
            <person name="Liu W."/>
            <person name="Song Y."/>
            <person name="Salvetti E."/>
            <person name="Wrobel A."/>
            <person name="Rasinkangas P."/>
            <person name="Parkhill J."/>
            <person name="Rea M.C."/>
            <person name="O'Sullivan O."/>
            <person name="Ritari J."/>
            <person name="Douillard F.P."/>
            <person name="Paul Ross R."/>
            <person name="Yang R."/>
            <person name="Briner A.E."/>
            <person name="Felis G.E."/>
            <person name="de Vos W.M."/>
            <person name="Barrangou R."/>
            <person name="Klaenhammer T.R."/>
            <person name="Caufield P.W."/>
            <person name="Cui Y."/>
            <person name="Zhang H."/>
            <person name="O'Toole P.W."/>
        </authorList>
    </citation>
    <scope>NUCLEOTIDE SEQUENCE [LARGE SCALE GENOMIC DNA]</scope>
    <source>
        <strain evidence="13 14">DSM 18390</strain>
    </source>
</reference>
<dbReference type="GO" id="GO:0005886">
    <property type="term" value="C:plasma membrane"/>
    <property type="evidence" value="ECO:0007669"/>
    <property type="project" value="UniProtKB-SubCell"/>
</dbReference>
<dbReference type="PANTHER" id="PTHR43738">
    <property type="entry name" value="ABC TRANSPORTER, MEMBRANE PROTEIN"/>
    <property type="match status" value="1"/>
</dbReference>
<evidence type="ECO:0000256" key="9">
    <source>
        <dbReference type="ARBA" id="ARBA00023136"/>
    </source>
</evidence>
<dbReference type="Proteomes" id="UP000051010">
    <property type="component" value="Unassembled WGS sequence"/>
</dbReference>
<name>A0A0R1YWV7_9LACO</name>
<sequence>MYLALKEIRHEKLRYSLITGMIVLITYLIFILSGLATGLAGENTQAIDSWNAKSVVLNRDANVNLSQSTITTDQIDNANLTKNQAVIGQSPVVVKSHDREKESAQFVGLKNNEYIAKDLSVANGRKARTSHEVVVDQQFKQDGYKLGDKVKFNSATTRYTIVGFTKNAKLNVAPVVYGSLSTWKDLRNMPGAKLAGSAIVSKTANFKSHNKELKTYSDSYFVSKLPGYAAQNTTFGFMIGFLMIISLVIIAVFLYILTIQALPTYAVLRAQGIPAATLVRTIISQSLILMALGIVIGTGLTLITANMIPFGVPISFNVPMLAMISVGLLLMGIIGAAIPARKIAVVDPVQVIGG</sequence>
<feature type="transmembrane region" description="Helical" evidence="11">
    <location>
        <begin position="21"/>
        <end position="41"/>
    </location>
</feature>
<evidence type="ECO:0000256" key="7">
    <source>
        <dbReference type="ARBA" id="ARBA00022692"/>
    </source>
</evidence>
<comment type="caution">
    <text evidence="13">The sequence shown here is derived from an EMBL/GenBank/DDBJ whole genome shotgun (WGS) entry which is preliminary data.</text>
</comment>
<proteinExistence type="inferred from homology"/>